<dbReference type="GO" id="GO:0004407">
    <property type="term" value="F:histone deacetylase activity"/>
    <property type="evidence" value="ECO:0007669"/>
    <property type="project" value="TreeGrafter"/>
</dbReference>
<dbReference type="EMBL" id="JQAN02000010">
    <property type="protein sequence ID" value="PPD57996.1"/>
    <property type="molecule type" value="Genomic_DNA"/>
</dbReference>
<dbReference type="AlphaFoldDB" id="A0A2P5P6R2"/>
<name>A0A2P5P6R2_9CHLR</name>
<keyword evidence="4" id="KW-1185">Reference proteome</keyword>
<dbReference type="Proteomes" id="UP000235653">
    <property type="component" value="Unassembled WGS sequence"/>
</dbReference>
<dbReference type="InterPro" id="IPR023801">
    <property type="entry name" value="His_deacetylse_dom"/>
</dbReference>
<comment type="similarity">
    <text evidence="1">Belongs to the histone deacetylase family.</text>
</comment>
<dbReference type="InterPro" id="IPR037138">
    <property type="entry name" value="His_deacetylse_dom_sf"/>
</dbReference>
<proteinExistence type="inferred from homology"/>
<feature type="domain" description="Histone deacetylase" evidence="2">
    <location>
        <begin position="21"/>
        <end position="309"/>
    </location>
</feature>
<gene>
    <name evidence="3" type="ORF">JP09_006820</name>
</gene>
<comment type="caution">
    <text evidence="3">The sequence shown here is derived from an EMBL/GenBank/DDBJ whole genome shotgun (WGS) entry which is preliminary data.</text>
</comment>
<evidence type="ECO:0000313" key="4">
    <source>
        <dbReference type="Proteomes" id="UP000235653"/>
    </source>
</evidence>
<dbReference type="SUPFAM" id="SSF52768">
    <property type="entry name" value="Arginase/deacetylase"/>
    <property type="match status" value="1"/>
</dbReference>
<dbReference type="Gene3D" id="3.40.800.20">
    <property type="entry name" value="Histone deacetylase domain"/>
    <property type="match status" value="1"/>
</dbReference>
<sequence>MSIIGYVFHPSYLLHDTGYGHPESAARLESVMDYLKSSGLLDRLVKVEAHRATGDEISLVHIPIYKEKINLICSSGGGSLDADTILSTESCNAAEYAAGGAVTAVEAVMGGNVGKCFGLVRPPGHHAFADRGSGFCIYNNIAIAARFARQKYGLTRIAILDFDVHHGNGTQSTFNNDPATMYVSVHQSPHYPGSGSIDDIGIGGASGTKVNIPLPAGSGNAEYTSIYNDIVMPAVRRFKPELILVSAGYDAHRDDPLAGMKLTESGYAAIASRICILADELCSGKAVFCLEGGYNLDALARSVAVTFRVLLGEPAELEMAMEPLEYNFGAPDISGIIAKLKRIHHIE</sequence>
<evidence type="ECO:0000313" key="3">
    <source>
        <dbReference type="EMBL" id="PPD57996.1"/>
    </source>
</evidence>
<dbReference type="PANTHER" id="PTHR10625:SF10">
    <property type="entry name" value="HISTONE DEACETYLASE HDAC1"/>
    <property type="match status" value="1"/>
</dbReference>
<dbReference type="RefSeq" id="WP_102331006.1">
    <property type="nucleotide sequence ID" value="NZ_CP058566.2"/>
</dbReference>
<evidence type="ECO:0000259" key="2">
    <source>
        <dbReference type="Pfam" id="PF00850"/>
    </source>
</evidence>
<dbReference type="PRINTS" id="PR01270">
    <property type="entry name" value="HDASUPER"/>
</dbReference>
<dbReference type="InterPro" id="IPR023696">
    <property type="entry name" value="Ureohydrolase_dom_sf"/>
</dbReference>
<dbReference type="InterPro" id="IPR000286">
    <property type="entry name" value="HDACs"/>
</dbReference>
<dbReference type="GO" id="GO:0040029">
    <property type="term" value="P:epigenetic regulation of gene expression"/>
    <property type="evidence" value="ECO:0007669"/>
    <property type="project" value="TreeGrafter"/>
</dbReference>
<dbReference type="Pfam" id="PF00850">
    <property type="entry name" value="Hist_deacetyl"/>
    <property type="match status" value="1"/>
</dbReference>
<dbReference type="PANTHER" id="PTHR10625">
    <property type="entry name" value="HISTONE DEACETYLASE HDAC1-RELATED"/>
    <property type="match status" value="1"/>
</dbReference>
<accession>A0A2P5P6R2</accession>
<reference evidence="3 4" key="1">
    <citation type="journal article" date="2017" name="ISME J.">
        <title>Grape pomace compost harbors organohalide-respiring Dehalogenimonas species with novel reductive dehalogenase genes.</title>
        <authorList>
            <person name="Yang Y."/>
            <person name="Higgins S.A."/>
            <person name="Yan J."/>
            <person name="Simsir B."/>
            <person name="Chourey K."/>
            <person name="Iyer R."/>
            <person name="Hettich R.L."/>
            <person name="Baldwin B."/>
            <person name="Ogles D.M."/>
            <person name="Loffler F.E."/>
        </authorList>
    </citation>
    <scope>NUCLEOTIDE SEQUENCE [LARGE SCALE GENOMIC DNA]</scope>
    <source>
        <strain evidence="3 4">GP</strain>
    </source>
</reference>
<organism evidence="3 4">
    <name type="scientific">Dehalogenimonas etheniformans</name>
    <dbReference type="NCBI Taxonomy" id="1536648"/>
    <lineage>
        <taxon>Bacteria</taxon>
        <taxon>Bacillati</taxon>
        <taxon>Chloroflexota</taxon>
        <taxon>Dehalococcoidia</taxon>
        <taxon>Dehalococcoidales</taxon>
        <taxon>Dehalococcoidaceae</taxon>
        <taxon>Dehalogenimonas</taxon>
    </lineage>
</organism>
<dbReference type="OrthoDB" id="9808367at2"/>
<evidence type="ECO:0000256" key="1">
    <source>
        <dbReference type="ARBA" id="ARBA00005947"/>
    </source>
</evidence>
<protein>
    <submittedName>
        <fullName evidence="3">Histone deacetylase</fullName>
    </submittedName>
</protein>
<dbReference type="CDD" id="cd09992">
    <property type="entry name" value="HDAC_classII"/>
    <property type="match status" value="1"/>
</dbReference>